<dbReference type="OrthoDB" id="9801625at2"/>
<dbReference type="Pfam" id="PF01575">
    <property type="entry name" value="MaoC_dehydratas"/>
    <property type="match status" value="1"/>
</dbReference>
<organism evidence="2 3">
    <name type="scientific">Psychrobacillus soli</name>
    <dbReference type="NCBI Taxonomy" id="1543965"/>
    <lineage>
        <taxon>Bacteria</taxon>
        <taxon>Bacillati</taxon>
        <taxon>Bacillota</taxon>
        <taxon>Bacilli</taxon>
        <taxon>Bacillales</taxon>
        <taxon>Bacillaceae</taxon>
        <taxon>Psychrobacillus</taxon>
    </lineage>
</organism>
<comment type="caution">
    <text evidence="2">The sequence shown here is derived from an EMBL/GenBank/DDBJ whole genome shotgun (WGS) entry which is preliminary data.</text>
</comment>
<evidence type="ECO:0000313" key="3">
    <source>
        <dbReference type="Proteomes" id="UP000318937"/>
    </source>
</evidence>
<evidence type="ECO:0000259" key="1">
    <source>
        <dbReference type="Pfam" id="PF01575"/>
    </source>
</evidence>
<dbReference type="PANTHER" id="PTHR43664">
    <property type="entry name" value="MONOAMINE OXIDASE-RELATED"/>
    <property type="match status" value="1"/>
</dbReference>
<dbReference type="Gene3D" id="3.10.129.10">
    <property type="entry name" value="Hotdog Thioesterase"/>
    <property type="match status" value="1"/>
</dbReference>
<dbReference type="SUPFAM" id="SSF54637">
    <property type="entry name" value="Thioesterase/thiol ester dehydrase-isomerase"/>
    <property type="match status" value="1"/>
</dbReference>
<keyword evidence="3" id="KW-1185">Reference proteome</keyword>
<dbReference type="RefSeq" id="WP_142607908.1">
    <property type="nucleotide sequence ID" value="NZ_VDGG01000028.1"/>
</dbReference>
<dbReference type="InterPro" id="IPR052342">
    <property type="entry name" value="MCH/BMMD"/>
</dbReference>
<evidence type="ECO:0000313" key="2">
    <source>
        <dbReference type="EMBL" id="TQR12275.1"/>
    </source>
</evidence>
<dbReference type="CDD" id="cd03451">
    <property type="entry name" value="FkbR2"/>
    <property type="match status" value="1"/>
</dbReference>
<dbReference type="AlphaFoldDB" id="A0A544T498"/>
<reference evidence="2 3" key="1">
    <citation type="submission" date="2019-05" db="EMBL/GenBank/DDBJ databases">
        <title>Psychrobacillus vulpis sp. nov., a new species isolated from feces of a red fox that inhabits in The Tablas de Daimiel Natural Park, Albacete, Spain.</title>
        <authorList>
            <person name="Rodriguez M."/>
            <person name="Reina J.C."/>
            <person name="Bejar V."/>
            <person name="Llamas I."/>
        </authorList>
    </citation>
    <scope>NUCLEOTIDE SEQUENCE [LARGE SCALE GENOMIC DNA]</scope>
    <source>
        <strain evidence="2 3">NHI-2</strain>
    </source>
</reference>
<proteinExistence type="predicted"/>
<dbReference type="InterPro" id="IPR002539">
    <property type="entry name" value="MaoC-like_dom"/>
</dbReference>
<name>A0A544T498_9BACI</name>
<dbReference type="PANTHER" id="PTHR43664:SF1">
    <property type="entry name" value="BETA-METHYLMALYL-COA DEHYDRATASE"/>
    <property type="match status" value="1"/>
</dbReference>
<protein>
    <submittedName>
        <fullName evidence="2">MaoC family dehydratase</fullName>
    </submittedName>
</protein>
<dbReference type="InterPro" id="IPR029069">
    <property type="entry name" value="HotDog_dom_sf"/>
</dbReference>
<feature type="domain" description="MaoC-like" evidence="1">
    <location>
        <begin position="11"/>
        <end position="116"/>
    </location>
</feature>
<dbReference type="Proteomes" id="UP000318937">
    <property type="component" value="Unassembled WGS sequence"/>
</dbReference>
<accession>A0A544T498</accession>
<dbReference type="EMBL" id="VDGG01000028">
    <property type="protein sequence ID" value="TQR12275.1"/>
    <property type="molecule type" value="Genomic_DNA"/>
</dbReference>
<sequence>MSGGKYFEELAIGDIYKHRPGRTVTETDNLLFTTLTHNTQSLHLDEEYAKNTEHGGRIVNSLFTLSFVVGVGVGDLTDGTTLGNLGFEETVFPAPVRIGDTLRAETEIVGKRESKSRPNTGIVWFEHRGYNQDGKLVVKTKRTGLMLKQPVATSSISN</sequence>
<gene>
    <name evidence="2" type="ORF">FG383_13440</name>
</gene>